<sequence length="127" mass="14305">MVKVYVGRKRELYIFPEALLVERFPFFNAAFQSGFRESTDKSIDLAEDDPAAFSYVINMALGEGWKMSAKLESVGAQLKLANAYIVADKLGRPDLASSISEDYQCLFYNEGSFDDYLVCGRAEKLVY</sequence>
<dbReference type="PANTHER" id="PTHR47843:SF7">
    <property type="entry name" value="BTB DOMAIN-CONTAINING PROTEIN"/>
    <property type="match status" value="1"/>
</dbReference>
<keyword evidence="2" id="KW-1185">Reference proteome</keyword>
<gene>
    <name evidence="1" type="ORF">L207DRAFT_584161</name>
</gene>
<organism evidence="1 2">
    <name type="scientific">Hyaloscypha variabilis (strain UAMH 11265 / GT02V1 / F)</name>
    <name type="common">Meliniomyces variabilis</name>
    <dbReference type="NCBI Taxonomy" id="1149755"/>
    <lineage>
        <taxon>Eukaryota</taxon>
        <taxon>Fungi</taxon>
        <taxon>Dikarya</taxon>
        <taxon>Ascomycota</taxon>
        <taxon>Pezizomycotina</taxon>
        <taxon>Leotiomycetes</taxon>
        <taxon>Helotiales</taxon>
        <taxon>Hyaloscyphaceae</taxon>
        <taxon>Hyaloscypha</taxon>
        <taxon>Hyaloscypha variabilis</taxon>
    </lineage>
</organism>
<accession>A0A2J6RJV3</accession>
<dbReference type="PANTHER" id="PTHR47843">
    <property type="entry name" value="BTB DOMAIN-CONTAINING PROTEIN-RELATED"/>
    <property type="match status" value="1"/>
</dbReference>
<reference evidence="1 2" key="1">
    <citation type="submission" date="2016-04" db="EMBL/GenBank/DDBJ databases">
        <title>A degradative enzymes factory behind the ericoid mycorrhizal symbiosis.</title>
        <authorList>
            <consortium name="DOE Joint Genome Institute"/>
            <person name="Martino E."/>
            <person name="Morin E."/>
            <person name="Grelet G."/>
            <person name="Kuo A."/>
            <person name="Kohler A."/>
            <person name="Daghino S."/>
            <person name="Barry K."/>
            <person name="Choi C."/>
            <person name="Cichocki N."/>
            <person name="Clum A."/>
            <person name="Copeland A."/>
            <person name="Hainaut M."/>
            <person name="Haridas S."/>
            <person name="Labutti K."/>
            <person name="Lindquist E."/>
            <person name="Lipzen A."/>
            <person name="Khouja H.-R."/>
            <person name="Murat C."/>
            <person name="Ohm R."/>
            <person name="Olson A."/>
            <person name="Spatafora J."/>
            <person name="Veneault-Fourrey C."/>
            <person name="Henrissat B."/>
            <person name="Grigoriev I."/>
            <person name="Martin F."/>
            <person name="Perotto S."/>
        </authorList>
    </citation>
    <scope>NUCLEOTIDE SEQUENCE [LARGE SCALE GENOMIC DNA]</scope>
    <source>
        <strain evidence="1 2">F</strain>
    </source>
</reference>
<dbReference type="AlphaFoldDB" id="A0A2J6RJV3"/>
<evidence type="ECO:0008006" key="3">
    <source>
        <dbReference type="Google" id="ProtNLM"/>
    </source>
</evidence>
<dbReference type="OrthoDB" id="194443at2759"/>
<protein>
    <recommendedName>
        <fullName evidence="3">BTB domain-containing protein</fullName>
    </recommendedName>
</protein>
<name>A0A2J6RJV3_HYAVF</name>
<dbReference type="Proteomes" id="UP000235786">
    <property type="component" value="Unassembled WGS sequence"/>
</dbReference>
<dbReference type="InterPro" id="IPR011333">
    <property type="entry name" value="SKP1/BTB/POZ_sf"/>
</dbReference>
<dbReference type="EMBL" id="KZ613947">
    <property type="protein sequence ID" value="PMD38767.1"/>
    <property type="molecule type" value="Genomic_DNA"/>
</dbReference>
<evidence type="ECO:0000313" key="1">
    <source>
        <dbReference type="EMBL" id="PMD38767.1"/>
    </source>
</evidence>
<evidence type="ECO:0000313" key="2">
    <source>
        <dbReference type="Proteomes" id="UP000235786"/>
    </source>
</evidence>
<proteinExistence type="predicted"/>
<dbReference type="Gene3D" id="3.30.710.10">
    <property type="entry name" value="Potassium Channel Kv1.1, Chain A"/>
    <property type="match status" value="1"/>
</dbReference>